<dbReference type="Pfam" id="PF00628">
    <property type="entry name" value="PHD"/>
    <property type="match status" value="1"/>
</dbReference>
<protein>
    <recommendedName>
        <fullName evidence="5 16">T-complex protein 1 subunit gamma</fullName>
    </recommendedName>
</protein>
<dbReference type="PROSITE" id="PS00750">
    <property type="entry name" value="TCP1_1"/>
    <property type="match status" value="1"/>
</dbReference>
<keyword evidence="6" id="KW-0963">Cytoplasm</keyword>
<comment type="function">
    <text evidence="13">Molecular chaperone; assists the folding of proteins upon ATP hydrolysis. Known to play a role, in vitro, in the folding of actin and tubulin.</text>
</comment>
<comment type="caution">
    <text evidence="19">The sequence shown here is derived from an EMBL/GenBank/DDBJ whole genome shotgun (WGS) entry which is preliminary data.</text>
</comment>
<dbReference type="Gene3D" id="1.10.560.10">
    <property type="entry name" value="GroEL-like equatorial domain"/>
    <property type="match status" value="1"/>
</dbReference>
<feature type="region of interest" description="Disordered" evidence="17">
    <location>
        <begin position="1019"/>
        <end position="1039"/>
    </location>
</feature>
<dbReference type="InterPro" id="IPR053374">
    <property type="entry name" value="TCP-1_chaperonin"/>
</dbReference>
<dbReference type="SUPFAM" id="SSF54849">
    <property type="entry name" value="GroEL-intermediate domain like"/>
    <property type="match status" value="1"/>
</dbReference>
<keyword evidence="20" id="KW-1185">Reference proteome</keyword>
<dbReference type="InterPro" id="IPR013933">
    <property type="entry name" value="CRC_Rsc7/Swp82"/>
</dbReference>
<keyword evidence="10" id="KW-0862">Zinc</keyword>
<reference evidence="19" key="1">
    <citation type="submission" date="2021-06" db="EMBL/GenBank/DDBJ databases">
        <authorList>
            <person name="Kallberg Y."/>
            <person name="Tangrot J."/>
            <person name="Rosling A."/>
        </authorList>
    </citation>
    <scope>NUCLEOTIDE SEQUENCE</scope>
    <source>
        <strain evidence="19">MT106</strain>
    </source>
</reference>
<dbReference type="InterPro" id="IPR013083">
    <property type="entry name" value="Znf_RING/FYVE/PHD"/>
</dbReference>
<evidence type="ECO:0000313" key="19">
    <source>
        <dbReference type="EMBL" id="CAG8608925.1"/>
    </source>
</evidence>
<feature type="domain" description="PHD-type" evidence="18">
    <location>
        <begin position="1293"/>
        <end position="1360"/>
    </location>
</feature>
<evidence type="ECO:0000256" key="14">
    <source>
        <dbReference type="PROSITE-ProRule" id="PRU00146"/>
    </source>
</evidence>
<name>A0A9N9GIP7_9GLOM</name>
<dbReference type="InterPro" id="IPR027409">
    <property type="entry name" value="GroEL-like_apical_dom_sf"/>
</dbReference>
<dbReference type="FunFam" id="3.50.7.10:FF:000005">
    <property type="entry name" value="T-complex protein 1 subunit gamma"/>
    <property type="match status" value="1"/>
</dbReference>
<dbReference type="GO" id="GO:0016887">
    <property type="term" value="F:ATP hydrolysis activity"/>
    <property type="evidence" value="ECO:0007669"/>
    <property type="project" value="InterPro"/>
</dbReference>
<dbReference type="CDD" id="cd03337">
    <property type="entry name" value="TCP1_gamma"/>
    <property type="match status" value="1"/>
</dbReference>
<dbReference type="GO" id="GO:0051082">
    <property type="term" value="F:unfolded protein binding"/>
    <property type="evidence" value="ECO:0007669"/>
    <property type="project" value="InterPro"/>
</dbReference>
<keyword evidence="8 15" id="KW-0547">Nucleotide-binding</keyword>
<comment type="subcellular location">
    <subcellularLocation>
        <location evidence="1">Cytoplasm</location>
    </subcellularLocation>
</comment>
<dbReference type="GO" id="GO:0005524">
    <property type="term" value="F:ATP binding"/>
    <property type="evidence" value="ECO:0007669"/>
    <property type="project" value="UniProtKB-KW"/>
</dbReference>
<dbReference type="SUPFAM" id="SSF57903">
    <property type="entry name" value="FYVE/PHD zinc finger"/>
    <property type="match status" value="3"/>
</dbReference>
<dbReference type="FunFam" id="1.10.560.10:FF:000085">
    <property type="entry name" value="T-complex protein 1 subunit gamma"/>
    <property type="match status" value="1"/>
</dbReference>
<evidence type="ECO:0000313" key="20">
    <source>
        <dbReference type="Proteomes" id="UP000789831"/>
    </source>
</evidence>
<dbReference type="PRINTS" id="PR00304">
    <property type="entry name" value="TCOMPLEXTCP1"/>
</dbReference>
<dbReference type="GO" id="GO:0140662">
    <property type="term" value="F:ATP-dependent protein folding chaperone"/>
    <property type="evidence" value="ECO:0007669"/>
    <property type="project" value="InterPro"/>
</dbReference>
<feature type="compositionally biased region" description="Pro residues" evidence="17">
    <location>
        <begin position="606"/>
        <end position="618"/>
    </location>
</feature>
<dbReference type="InterPro" id="IPR001965">
    <property type="entry name" value="Znf_PHD"/>
</dbReference>
<evidence type="ECO:0000256" key="11">
    <source>
        <dbReference type="ARBA" id="ARBA00022840"/>
    </source>
</evidence>
<gene>
    <name evidence="19" type="ORF">AGERDE_LOCUS9491</name>
</gene>
<dbReference type="InterPro" id="IPR027413">
    <property type="entry name" value="GROEL-like_equatorial_sf"/>
</dbReference>
<dbReference type="PROSITE" id="PS50016">
    <property type="entry name" value="ZF_PHD_2"/>
    <property type="match status" value="3"/>
</dbReference>
<evidence type="ECO:0000256" key="7">
    <source>
        <dbReference type="ARBA" id="ARBA00022723"/>
    </source>
</evidence>
<dbReference type="NCBIfam" id="TIGR02344">
    <property type="entry name" value="chap_CCT_gamma"/>
    <property type="match status" value="1"/>
</dbReference>
<dbReference type="InterPro" id="IPR017998">
    <property type="entry name" value="Chaperone_TCP-1"/>
</dbReference>
<evidence type="ECO:0000256" key="6">
    <source>
        <dbReference type="ARBA" id="ARBA00022490"/>
    </source>
</evidence>
<feature type="region of interest" description="Disordered" evidence="17">
    <location>
        <begin position="972"/>
        <end position="994"/>
    </location>
</feature>
<evidence type="ECO:0000256" key="5">
    <source>
        <dbReference type="ARBA" id="ARBA00017187"/>
    </source>
</evidence>
<dbReference type="Pfam" id="PF08624">
    <property type="entry name" value="CRC_subunit"/>
    <property type="match status" value="1"/>
</dbReference>
<organism evidence="19 20">
    <name type="scientific">Ambispora gerdemannii</name>
    <dbReference type="NCBI Taxonomy" id="144530"/>
    <lineage>
        <taxon>Eukaryota</taxon>
        <taxon>Fungi</taxon>
        <taxon>Fungi incertae sedis</taxon>
        <taxon>Mucoromycota</taxon>
        <taxon>Glomeromycotina</taxon>
        <taxon>Glomeromycetes</taxon>
        <taxon>Archaeosporales</taxon>
        <taxon>Ambisporaceae</taxon>
        <taxon>Ambispora</taxon>
    </lineage>
</organism>
<dbReference type="FunFam" id="1.10.560.10:FF:000073">
    <property type="entry name" value="T-complex protein 1 subunit gamma"/>
    <property type="match status" value="1"/>
</dbReference>
<dbReference type="Gene3D" id="3.30.260.10">
    <property type="entry name" value="TCP-1-like chaperonin intermediate domain"/>
    <property type="match status" value="1"/>
</dbReference>
<evidence type="ECO:0000256" key="12">
    <source>
        <dbReference type="ARBA" id="ARBA00023186"/>
    </source>
</evidence>
<evidence type="ECO:0000256" key="9">
    <source>
        <dbReference type="ARBA" id="ARBA00022771"/>
    </source>
</evidence>
<dbReference type="SUPFAM" id="SSF48592">
    <property type="entry name" value="GroEL equatorial domain-like"/>
    <property type="match status" value="1"/>
</dbReference>
<comment type="subunit">
    <text evidence="4">Heterooligomeric complex of about 850 to 900 kDa that forms two stacked rings, 12 to 16 nm in diameter.</text>
</comment>
<dbReference type="Gene3D" id="3.50.7.10">
    <property type="entry name" value="GroEL"/>
    <property type="match status" value="1"/>
</dbReference>
<feature type="domain" description="PHD-type" evidence="18">
    <location>
        <begin position="1192"/>
        <end position="1242"/>
    </location>
</feature>
<dbReference type="PROSITE" id="PS00995">
    <property type="entry name" value="TCP1_3"/>
    <property type="match status" value="1"/>
</dbReference>
<dbReference type="GO" id="GO:0005832">
    <property type="term" value="C:chaperonin-containing T-complex"/>
    <property type="evidence" value="ECO:0007669"/>
    <property type="project" value="UniProtKB-ARBA"/>
</dbReference>
<dbReference type="NCBIfam" id="NF041083">
    <property type="entry name" value="thermosome_beta"/>
    <property type="match status" value="1"/>
</dbReference>
<feature type="compositionally biased region" description="Basic and acidic residues" evidence="17">
    <location>
        <begin position="648"/>
        <end position="667"/>
    </location>
</feature>
<keyword evidence="12 15" id="KW-0143">Chaperone</keyword>
<dbReference type="InterPro" id="IPR027410">
    <property type="entry name" value="TCP-1-like_intermed_sf"/>
</dbReference>
<keyword evidence="11 15" id="KW-0067">ATP-binding</keyword>
<keyword evidence="9 14" id="KW-0863">Zinc-finger</keyword>
<evidence type="ECO:0000256" key="4">
    <source>
        <dbReference type="ARBA" id="ARBA00011531"/>
    </source>
</evidence>
<accession>A0A9N9GIP7</accession>
<dbReference type="OrthoDB" id="10248520at2759"/>
<evidence type="ECO:0000256" key="8">
    <source>
        <dbReference type="ARBA" id="ARBA00022741"/>
    </source>
</evidence>
<dbReference type="PROSITE" id="PS00751">
    <property type="entry name" value="TCP1_2"/>
    <property type="match status" value="1"/>
</dbReference>
<evidence type="ECO:0000256" key="2">
    <source>
        <dbReference type="ARBA" id="ARBA00008020"/>
    </source>
</evidence>
<feature type="region of interest" description="Disordered" evidence="17">
    <location>
        <begin position="524"/>
        <end position="676"/>
    </location>
</feature>
<feature type="domain" description="PHD-type" evidence="18">
    <location>
        <begin position="1130"/>
        <end position="1195"/>
    </location>
</feature>
<dbReference type="InterPro" id="IPR002194">
    <property type="entry name" value="Chaperonin_TCP-1_CS"/>
</dbReference>
<evidence type="ECO:0000256" key="17">
    <source>
        <dbReference type="SAM" id="MobiDB-lite"/>
    </source>
</evidence>
<dbReference type="InterPro" id="IPR002423">
    <property type="entry name" value="Cpn60/GroEL/TCP-1"/>
</dbReference>
<proteinExistence type="inferred from homology"/>
<dbReference type="InterPro" id="IPR012719">
    <property type="entry name" value="Chap_CCT_gamma"/>
</dbReference>
<dbReference type="PANTHER" id="PTHR11353">
    <property type="entry name" value="CHAPERONIN"/>
    <property type="match status" value="1"/>
</dbReference>
<evidence type="ECO:0000256" key="3">
    <source>
        <dbReference type="ARBA" id="ARBA00011381"/>
    </source>
</evidence>
<evidence type="ECO:0000256" key="15">
    <source>
        <dbReference type="RuleBase" id="RU004187"/>
    </source>
</evidence>
<keyword evidence="7" id="KW-0479">Metal-binding</keyword>
<feature type="compositionally biased region" description="Basic residues" evidence="17">
    <location>
        <begin position="626"/>
        <end position="635"/>
    </location>
</feature>
<dbReference type="EMBL" id="CAJVPL010002387">
    <property type="protein sequence ID" value="CAG8608925.1"/>
    <property type="molecule type" value="Genomic_DNA"/>
</dbReference>
<dbReference type="InterPro" id="IPR019787">
    <property type="entry name" value="Znf_PHD-finger"/>
</dbReference>
<dbReference type="Gene3D" id="3.30.40.10">
    <property type="entry name" value="Zinc/RING finger domain, C3HC4 (zinc finger)"/>
    <property type="match status" value="2"/>
</dbReference>
<sequence length="1422" mass="158981">MQTPVIVMNTNVERETGRKAQISNVTAAKTVADIIRTCLGPRSMLKMLLDPMGGVVLTNDGNAILREVEVAHPAAKSMIELSRTQDEEVGDGTTSVIILAGEVLAQTLPYLERNIHPIVIISAYKRALDDAIKIIDDISKPVNIESEEEMLNLVQSALGTKFVSRWSDLMCKLALGAVRTVAKEEDGRREVDIKRYARVEKIPGGEIEDSRVLDGIMLNKDVTHPKMRRKIENPRIVLLDCPLEYKKGESQTNAEIMDESHWNRLLQIEEEQIKEMCDKIISVKPDLIFTEKGVSDLAQHYLLKANITALRRVRKTDNNRIARAIGATIVNRVDDIRESDVGTRCGLFNIEKIGDEYFTFLTKCQNPKACTILLRGPSKDILNEVERNLQDAMNVARNVFFNPSLAPGGGATEMAVSVKLSEKAKTLEGVEQWPYRAVAESLEVIPRTLIQNCGGNAIKVLTQLRAKHATGNHSWGIDGLSGTVVDMHEYGIWEPNAVKVQTIKTAIESASLLLRVDDIVSATSKKRAGGAGGAPAQAGPAELEGEDSSSKTKSKTKRNPSSKSSRIASTRRKKLTRVKEVVPSPDNLEETKDQTLSPQTNAVPLDPSPQINPQPSSPSTPASTPAKRKPGRPRSHANGGSSRQRRQVGLEEEQKTDSPEKSNHVEAESEIDEEGELKVTKDGELLGGRKYKLPVFQLSTRGNIWFMLSMDPAKLLGFRDSYLFFLRNPSLKRIYATDAERDELIQRGILITNFRNRQIALVSARSTFKLFGHQVIEDGKRGVDDYSESTHIVAFENPIKENSEESPSNTFPDILSKRATTSVPVVKVNETNWLHESALSVREFNARLKIHRKDKIPFYDIHTNTEQVPKATQPTRIRIEKIEVPPPRSSLSLLSSDQRESAVENEVQFEYDNLNNNLKSIDKEVLDVVPPDIRNIVNLYLNQEPSEEDEKYPLALMDAQYQHRTRFNKILPKIPPFSQSNNYSMPDPLPINTNYNQQHQRYYQQPQYYPQQYQQNPYYQNYQHQPPPPPLPPQSQHYNYSMPPTRVGRHAESSQYTHYKSTPQFLCGVLTASTGQPCRRSVSFEGERCQFHKHLVDTPNRQNNHYNNVTPRPNSFVPVSQAPTPPPSVPSTCVFCQNTTCPEEKSSGASCSSDHMIKCSKCLRSYHPLCLGLKTPKLIVALESYPWQCNDCKLCVVCRTSGDEASLLICDDCDRGWHTGCCIPIVTHVPQGNWLCSICAQCHSCEKKVSSLSNDDDPNKFISATISPQSDQIKHSIYLASYCTKCYDNFIADRFCPLCLKTYSGEGDENEGDDDNDMVCCDRCDRWIHCGCDEILTPKKYQELVEDADANYQCPLCDNRIVPFKNISEAQLAALSGKASPVATPVAKIAGTKEIRGIVEYKEKNIGVPPISGWGTEDGRAG</sequence>
<comment type="subunit">
    <text evidence="3">Component of the T-complex protein 1 (TCP1) complex.</text>
</comment>
<dbReference type="Pfam" id="PF00118">
    <property type="entry name" value="Cpn60_TCP1"/>
    <property type="match status" value="1"/>
</dbReference>
<dbReference type="NCBIfam" id="NF041082">
    <property type="entry name" value="thermosome_alpha"/>
    <property type="match status" value="1"/>
</dbReference>
<dbReference type="SUPFAM" id="SSF52029">
    <property type="entry name" value="GroEL apical domain-like"/>
    <property type="match status" value="1"/>
</dbReference>
<comment type="similarity">
    <text evidence="2 15">Belongs to the TCP-1 chaperonin family.</text>
</comment>
<evidence type="ECO:0000256" key="16">
    <source>
        <dbReference type="RuleBase" id="RU004191"/>
    </source>
</evidence>
<dbReference type="Proteomes" id="UP000789831">
    <property type="component" value="Unassembled WGS sequence"/>
</dbReference>
<dbReference type="GO" id="GO:0008270">
    <property type="term" value="F:zinc ion binding"/>
    <property type="evidence" value="ECO:0007669"/>
    <property type="project" value="UniProtKB-KW"/>
</dbReference>
<evidence type="ECO:0000259" key="18">
    <source>
        <dbReference type="PROSITE" id="PS50016"/>
    </source>
</evidence>
<dbReference type="InterPro" id="IPR011011">
    <property type="entry name" value="Znf_FYVE_PHD"/>
</dbReference>
<dbReference type="SMART" id="SM00249">
    <property type="entry name" value="PHD"/>
    <property type="match status" value="3"/>
</dbReference>
<evidence type="ECO:0000256" key="1">
    <source>
        <dbReference type="ARBA" id="ARBA00004496"/>
    </source>
</evidence>
<evidence type="ECO:0000256" key="10">
    <source>
        <dbReference type="ARBA" id="ARBA00022833"/>
    </source>
</evidence>
<dbReference type="InterPro" id="IPR054827">
    <property type="entry name" value="thermosome_alpha"/>
</dbReference>
<evidence type="ECO:0000256" key="13">
    <source>
        <dbReference type="ARBA" id="ARBA00024677"/>
    </source>
</evidence>